<dbReference type="Proteomes" id="UP000008909">
    <property type="component" value="Unassembled WGS sequence"/>
</dbReference>
<dbReference type="SUPFAM" id="SSF50630">
    <property type="entry name" value="Acid proteases"/>
    <property type="match status" value="1"/>
</dbReference>
<protein>
    <submittedName>
        <fullName evidence="1">Uncharacterized protein</fullName>
    </submittedName>
</protein>
<organism evidence="1 2">
    <name type="scientific">Clonorchis sinensis</name>
    <name type="common">Chinese liver fluke</name>
    <dbReference type="NCBI Taxonomy" id="79923"/>
    <lineage>
        <taxon>Eukaryota</taxon>
        <taxon>Metazoa</taxon>
        <taxon>Spiralia</taxon>
        <taxon>Lophotrochozoa</taxon>
        <taxon>Platyhelminthes</taxon>
        <taxon>Trematoda</taxon>
        <taxon>Digenea</taxon>
        <taxon>Opisthorchiida</taxon>
        <taxon>Opisthorchiata</taxon>
        <taxon>Opisthorchiidae</taxon>
        <taxon>Clonorchis</taxon>
    </lineage>
</organism>
<evidence type="ECO:0000313" key="2">
    <source>
        <dbReference type="Proteomes" id="UP000008909"/>
    </source>
</evidence>
<name>G7YHA4_CLOSI</name>
<evidence type="ECO:0000313" key="1">
    <source>
        <dbReference type="EMBL" id="GAA52337.1"/>
    </source>
</evidence>
<accession>G7YHA4</accession>
<reference key="2">
    <citation type="submission" date="2011-10" db="EMBL/GenBank/DDBJ databases">
        <title>The genome and transcriptome sequence of Clonorchis sinensis provide insights into the carcinogenic liver fluke.</title>
        <authorList>
            <person name="Wang X."/>
            <person name="Huang Y."/>
            <person name="Chen W."/>
            <person name="Liu H."/>
            <person name="Guo L."/>
            <person name="Chen Y."/>
            <person name="Luo F."/>
            <person name="Zhou W."/>
            <person name="Sun J."/>
            <person name="Mao Q."/>
            <person name="Liang P."/>
            <person name="Zhou C."/>
            <person name="Tian Y."/>
            <person name="Men J."/>
            <person name="Lv X."/>
            <person name="Huang L."/>
            <person name="Zhou J."/>
            <person name="Hu Y."/>
            <person name="Li R."/>
            <person name="Zhang F."/>
            <person name="Lei H."/>
            <person name="Li X."/>
            <person name="Hu X."/>
            <person name="Liang C."/>
            <person name="Xu J."/>
            <person name="Wu Z."/>
            <person name="Yu X."/>
        </authorList>
    </citation>
    <scope>NUCLEOTIDE SEQUENCE</scope>
    <source>
        <strain>Henan</strain>
    </source>
</reference>
<keyword evidence="2" id="KW-1185">Reference proteome</keyword>
<feature type="non-terminal residue" evidence="1">
    <location>
        <position position="79"/>
    </location>
</feature>
<gene>
    <name evidence="1" type="ORF">CLF_107868</name>
</gene>
<proteinExistence type="predicted"/>
<sequence length="79" mass="8887">MSKADGVFGLRCWARNPVVMSSILNVLTKRGRIDQQLFTFRFCGKPESPKGDHAGDLVFGVIRSDFQNSQPTYVRITKP</sequence>
<dbReference type="InterPro" id="IPR021109">
    <property type="entry name" value="Peptidase_aspartic_dom_sf"/>
</dbReference>
<reference evidence="1" key="1">
    <citation type="journal article" date="2011" name="Genome Biol.">
        <title>The draft genome of the carcinogenic human liver fluke Clonorchis sinensis.</title>
        <authorList>
            <person name="Wang X."/>
            <person name="Chen W."/>
            <person name="Huang Y."/>
            <person name="Sun J."/>
            <person name="Men J."/>
            <person name="Liu H."/>
            <person name="Luo F."/>
            <person name="Guo L."/>
            <person name="Lv X."/>
            <person name="Deng C."/>
            <person name="Zhou C."/>
            <person name="Fan Y."/>
            <person name="Li X."/>
            <person name="Huang L."/>
            <person name="Hu Y."/>
            <person name="Liang C."/>
            <person name="Hu X."/>
            <person name="Xu J."/>
            <person name="Yu X."/>
        </authorList>
    </citation>
    <scope>NUCLEOTIDE SEQUENCE [LARGE SCALE GENOMIC DNA]</scope>
    <source>
        <strain evidence="1">Henan</strain>
    </source>
</reference>
<dbReference type="Gene3D" id="2.40.70.10">
    <property type="entry name" value="Acid Proteases"/>
    <property type="match status" value="1"/>
</dbReference>
<dbReference type="AlphaFoldDB" id="G7YHA4"/>
<dbReference type="EMBL" id="DF143277">
    <property type="protein sequence ID" value="GAA52337.1"/>
    <property type="molecule type" value="Genomic_DNA"/>
</dbReference>